<dbReference type="Gene3D" id="3.80.10.10">
    <property type="entry name" value="Ribonuclease Inhibitor"/>
    <property type="match status" value="1"/>
</dbReference>
<sequence length="343" mass="38727">MHRISKLIVAETPHLQCFFPAGERTYLPELRELAIIRSLGDSKHPYMKRPQSIGQVNIPGILRVHIFSILRWDQLLITGEALTWFKCLISPLDPCDLASLLVQSPNLTKLHIGYREDGAHPGFPGLSLPTIRLPKLDSVHITWTSGRRPQADCLGQIFQKLQTPSLRSVRIGKDDFRDRRMDILPALSTWLSSTESKLQKLHMDLGMYPVIPPEELRALLVALPNLTNLLIGGTVQLNAAVELLNRNLNPYICPKLTTLKYYFCDVALDALDGVVRSRMEPTGNPDEDELLKSLRVEGGCWFDQDGQATGNDSFRCPYITELKNDYPGVVYFEFIGDTPRVRI</sequence>
<gene>
    <name evidence="1" type="ORF">M422DRAFT_56001</name>
</gene>
<dbReference type="SUPFAM" id="SSF52047">
    <property type="entry name" value="RNI-like"/>
    <property type="match status" value="1"/>
</dbReference>
<reference evidence="1 2" key="1">
    <citation type="submission" date="2014-06" db="EMBL/GenBank/DDBJ databases">
        <title>Evolutionary Origins and Diversification of the Mycorrhizal Mutualists.</title>
        <authorList>
            <consortium name="DOE Joint Genome Institute"/>
            <consortium name="Mycorrhizal Genomics Consortium"/>
            <person name="Kohler A."/>
            <person name="Kuo A."/>
            <person name="Nagy L.G."/>
            <person name="Floudas D."/>
            <person name="Copeland A."/>
            <person name="Barry K.W."/>
            <person name="Cichocki N."/>
            <person name="Veneault-Fourrey C."/>
            <person name="LaButti K."/>
            <person name="Lindquist E.A."/>
            <person name="Lipzen A."/>
            <person name="Lundell T."/>
            <person name="Morin E."/>
            <person name="Murat C."/>
            <person name="Riley R."/>
            <person name="Ohm R."/>
            <person name="Sun H."/>
            <person name="Tunlid A."/>
            <person name="Henrissat B."/>
            <person name="Grigoriev I.V."/>
            <person name="Hibbett D.S."/>
            <person name="Martin F."/>
        </authorList>
    </citation>
    <scope>NUCLEOTIDE SEQUENCE [LARGE SCALE GENOMIC DNA]</scope>
    <source>
        <strain evidence="1 2">SS14</strain>
    </source>
</reference>
<evidence type="ECO:0008006" key="3">
    <source>
        <dbReference type="Google" id="ProtNLM"/>
    </source>
</evidence>
<dbReference type="InterPro" id="IPR032675">
    <property type="entry name" value="LRR_dom_sf"/>
</dbReference>
<accession>A0A0C9TU33</accession>
<keyword evidence="2" id="KW-1185">Reference proteome</keyword>
<dbReference type="HOGENOM" id="CLU_860988_0_0_1"/>
<dbReference type="EMBL" id="KN837419">
    <property type="protein sequence ID" value="KIJ25364.1"/>
    <property type="molecule type" value="Genomic_DNA"/>
</dbReference>
<evidence type="ECO:0000313" key="1">
    <source>
        <dbReference type="EMBL" id="KIJ25364.1"/>
    </source>
</evidence>
<name>A0A0C9TU33_SPHS4</name>
<organism evidence="1 2">
    <name type="scientific">Sphaerobolus stellatus (strain SS14)</name>
    <dbReference type="NCBI Taxonomy" id="990650"/>
    <lineage>
        <taxon>Eukaryota</taxon>
        <taxon>Fungi</taxon>
        <taxon>Dikarya</taxon>
        <taxon>Basidiomycota</taxon>
        <taxon>Agaricomycotina</taxon>
        <taxon>Agaricomycetes</taxon>
        <taxon>Phallomycetidae</taxon>
        <taxon>Geastrales</taxon>
        <taxon>Sphaerobolaceae</taxon>
        <taxon>Sphaerobolus</taxon>
    </lineage>
</organism>
<dbReference type="Proteomes" id="UP000054279">
    <property type="component" value="Unassembled WGS sequence"/>
</dbReference>
<dbReference type="AlphaFoldDB" id="A0A0C9TU33"/>
<evidence type="ECO:0000313" key="2">
    <source>
        <dbReference type="Proteomes" id="UP000054279"/>
    </source>
</evidence>
<protein>
    <recommendedName>
        <fullName evidence="3">F-box domain-containing protein</fullName>
    </recommendedName>
</protein>
<proteinExistence type="predicted"/>